<evidence type="ECO:0000313" key="5">
    <source>
        <dbReference type="Proteomes" id="UP000603453"/>
    </source>
</evidence>
<name>A0A8H7QUI3_9FUNG</name>
<dbReference type="InterPro" id="IPR024336">
    <property type="entry name" value="tRNA_splic_suSen54_N"/>
</dbReference>
<comment type="caution">
    <text evidence="4">The sequence shown here is derived from an EMBL/GenBank/DDBJ whole genome shotgun (WGS) entry which is preliminary data.</text>
</comment>
<feature type="domain" description="tRNA-splicing endonuclease subunit Sen54 N-terminal" evidence="3">
    <location>
        <begin position="58"/>
        <end position="111"/>
    </location>
</feature>
<sequence>MSDYEDEEEELIDYSRLTNKKGNKAPKRGLKATQVQDSSVERARNALFECISVPPKIPKQCSKGILKKDAYTSISVNKGTHLRTMGFSQKGVVTLFPEEAAFLVSRDALIVTDESDQPLNFRDFCEILCEESDGWISFDKYQVYAYLKRLGYIVMRSKPTNLALLNVETKIINDNCSIWDLLVQKLTHWIYKDSMLPLVWNYKYTNYRKIYSTLQIIPSSPWYKPFYNSLCRNFDWDVYKPRASWRKKEPGVPDFQIIVNNIRDPMPSLHEQNQLFAQLTNISNTNYQPLKYTELKERGPTFIMALVGDAEGISFMRLIGDGLADIYEVTY</sequence>
<dbReference type="Proteomes" id="UP000603453">
    <property type="component" value="Unassembled WGS sequence"/>
</dbReference>
<evidence type="ECO:0000259" key="3">
    <source>
        <dbReference type="Pfam" id="PF12928"/>
    </source>
</evidence>
<dbReference type="GO" id="GO:0000379">
    <property type="term" value="P:tRNA-type intron splice site recognition and cleavage"/>
    <property type="evidence" value="ECO:0007669"/>
    <property type="project" value="TreeGrafter"/>
</dbReference>
<gene>
    <name evidence="4" type="ORF">INT47_013146</name>
</gene>
<evidence type="ECO:0000313" key="4">
    <source>
        <dbReference type="EMBL" id="KAG2198962.1"/>
    </source>
</evidence>
<dbReference type="Pfam" id="PF12928">
    <property type="entry name" value="tRNA_int_end_N2"/>
    <property type="match status" value="1"/>
</dbReference>
<dbReference type="InterPro" id="IPR024337">
    <property type="entry name" value="tRNA_splic_suSen54"/>
</dbReference>
<dbReference type="PANTHER" id="PTHR21027">
    <property type="entry name" value="TRNA-SPLICING ENDONUCLEASE SUBUNIT SEN54"/>
    <property type="match status" value="1"/>
</dbReference>
<comment type="similarity">
    <text evidence="1">Belongs to the SEN54 family.</text>
</comment>
<dbReference type="EMBL" id="JAEPRD010000102">
    <property type="protein sequence ID" value="KAG2198962.1"/>
    <property type="molecule type" value="Genomic_DNA"/>
</dbReference>
<dbReference type="OrthoDB" id="408683at2759"/>
<accession>A0A8H7QUI3</accession>
<proteinExistence type="inferred from homology"/>
<dbReference type="PANTHER" id="PTHR21027:SF1">
    <property type="entry name" value="TRNA-SPLICING ENDONUCLEASE SUBUNIT SEN54"/>
    <property type="match status" value="1"/>
</dbReference>
<dbReference type="GO" id="GO:0000214">
    <property type="term" value="C:tRNA-intron endonuclease complex"/>
    <property type="evidence" value="ECO:0007669"/>
    <property type="project" value="TreeGrafter"/>
</dbReference>
<dbReference type="AlphaFoldDB" id="A0A8H7QUI3"/>
<reference evidence="4" key="1">
    <citation type="submission" date="2020-12" db="EMBL/GenBank/DDBJ databases">
        <title>Metabolic potential, ecology and presence of endohyphal bacteria is reflected in genomic diversity of Mucoromycotina.</title>
        <authorList>
            <person name="Muszewska A."/>
            <person name="Okrasinska A."/>
            <person name="Steczkiewicz K."/>
            <person name="Drgas O."/>
            <person name="Orlowska M."/>
            <person name="Perlinska-Lenart U."/>
            <person name="Aleksandrzak-Piekarczyk T."/>
            <person name="Szatraj K."/>
            <person name="Zielenkiewicz U."/>
            <person name="Pilsyk S."/>
            <person name="Malc E."/>
            <person name="Mieczkowski P."/>
            <person name="Kruszewska J.S."/>
            <person name="Biernat P."/>
            <person name="Pawlowska J."/>
        </authorList>
    </citation>
    <scope>NUCLEOTIDE SEQUENCE</scope>
    <source>
        <strain evidence="4">WA0000017839</strain>
    </source>
</reference>
<keyword evidence="2" id="KW-0819">tRNA processing</keyword>
<keyword evidence="5" id="KW-1185">Reference proteome</keyword>
<evidence type="ECO:0000256" key="1">
    <source>
        <dbReference type="ARBA" id="ARBA00005736"/>
    </source>
</evidence>
<organism evidence="4 5">
    <name type="scientific">Mucor saturninus</name>
    <dbReference type="NCBI Taxonomy" id="64648"/>
    <lineage>
        <taxon>Eukaryota</taxon>
        <taxon>Fungi</taxon>
        <taxon>Fungi incertae sedis</taxon>
        <taxon>Mucoromycota</taxon>
        <taxon>Mucoromycotina</taxon>
        <taxon>Mucoromycetes</taxon>
        <taxon>Mucorales</taxon>
        <taxon>Mucorineae</taxon>
        <taxon>Mucoraceae</taxon>
        <taxon>Mucor</taxon>
    </lineage>
</organism>
<protein>
    <recommendedName>
        <fullName evidence="3">tRNA-splicing endonuclease subunit Sen54 N-terminal domain-containing protein</fullName>
    </recommendedName>
</protein>
<evidence type="ECO:0000256" key="2">
    <source>
        <dbReference type="ARBA" id="ARBA00022694"/>
    </source>
</evidence>